<dbReference type="InterPro" id="IPR036412">
    <property type="entry name" value="HAD-like_sf"/>
</dbReference>
<dbReference type="Pfam" id="PF03031">
    <property type="entry name" value="NIF"/>
    <property type="match status" value="1"/>
</dbReference>
<reference evidence="15" key="1">
    <citation type="submission" date="2013-11" db="EMBL/GenBank/DDBJ databases">
        <authorList>
            <person name="Aslett M."/>
        </authorList>
    </citation>
    <scope>NUCLEOTIDE SEQUENCE [LARGE SCALE GENOMIC DNA]</scope>
    <source>
        <strain evidence="15">Edinburgh</strain>
    </source>
</reference>
<keyword evidence="9 13" id="KW-1133">Transmembrane helix</keyword>
<dbReference type="Proteomes" id="UP000046395">
    <property type="component" value="Unassembled WGS sequence"/>
</dbReference>
<keyword evidence="7 13" id="KW-0653">Protein transport</keyword>
<feature type="transmembrane region" description="Helical" evidence="13">
    <location>
        <begin position="82"/>
        <end position="104"/>
    </location>
</feature>
<feature type="domain" description="FCP1 homology" evidence="14">
    <location>
        <begin position="159"/>
        <end position="303"/>
    </location>
</feature>
<dbReference type="GO" id="GO:0015031">
    <property type="term" value="P:protein transport"/>
    <property type="evidence" value="ECO:0007669"/>
    <property type="project" value="UniProtKB-KW"/>
</dbReference>
<evidence type="ECO:0000256" key="2">
    <source>
        <dbReference type="ARBA" id="ARBA00004434"/>
    </source>
</evidence>
<name>A0A5S6QUF8_TRIMR</name>
<keyword evidence="4 13" id="KW-0813">Transport</keyword>
<dbReference type="WBParaSite" id="TMUE_3000011036.2">
    <property type="protein sequence ID" value="TMUE_3000011036.2"/>
    <property type="gene ID" value="WBGene00284938"/>
</dbReference>
<evidence type="ECO:0000256" key="12">
    <source>
        <dbReference type="ARBA" id="ARBA00023136"/>
    </source>
</evidence>
<dbReference type="FunFam" id="3.40.50.1000:FF:000019">
    <property type="entry name" value="Mitochondrial import inner membrane translocase subunit TIM50"/>
    <property type="match status" value="1"/>
</dbReference>
<evidence type="ECO:0000256" key="13">
    <source>
        <dbReference type="RuleBase" id="RU365079"/>
    </source>
</evidence>
<dbReference type="CDD" id="cd07521">
    <property type="entry name" value="HAD_FCP1-like"/>
    <property type="match status" value="1"/>
</dbReference>
<evidence type="ECO:0000256" key="6">
    <source>
        <dbReference type="ARBA" id="ARBA00022792"/>
    </source>
</evidence>
<keyword evidence="12 13" id="KW-0472">Membrane</keyword>
<dbReference type="InterPro" id="IPR004274">
    <property type="entry name" value="FCP1_dom"/>
</dbReference>
<keyword evidence="8 13" id="KW-0809">Transit peptide</keyword>
<comment type="similarity">
    <text evidence="3 13">Belongs to the TIM50 family.</text>
</comment>
<evidence type="ECO:0000313" key="16">
    <source>
        <dbReference type="WBParaSite" id="TMUE_3000011036.1"/>
    </source>
</evidence>
<protein>
    <recommendedName>
        <fullName evidence="13">Mitochondrial import inner membrane translocase subunit TIM50</fullName>
    </recommendedName>
</protein>
<evidence type="ECO:0000256" key="8">
    <source>
        <dbReference type="ARBA" id="ARBA00022946"/>
    </source>
</evidence>
<reference evidence="16" key="3">
    <citation type="submission" date="2019-12" db="UniProtKB">
        <authorList>
            <consortium name="WormBaseParasite"/>
        </authorList>
    </citation>
    <scope>IDENTIFICATION</scope>
</reference>
<comment type="subcellular location">
    <subcellularLocation>
        <location evidence="2 13">Mitochondrion inner membrane</location>
        <topology evidence="2 13">Single-pass membrane protein</topology>
    </subcellularLocation>
</comment>
<dbReference type="SUPFAM" id="SSF56784">
    <property type="entry name" value="HAD-like"/>
    <property type="match status" value="1"/>
</dbReference>
<keyword evidence="6" id="KW-0999">Mitochondrion inner membrane</keyword>
<evidence type="ECO:0000256" key="7">
    <source>
        <dbReference type="ARBA" id="ARBA00022927"/>
    </source>
</evidence>
<keyword evidence="15" id="KW-1185">Reference proteome</keyword>
<evidence type="ECO:0000256" key="10">
    <source>
        <dbReference type="ARBA" id="ARBA00023010"/>
    </source>
</evidence>
<comment type="function">
    <text evidence="1 13">Essential component of the TIM23 complex, a complex that mediates the translocation of transit peptide-containing proteins across the mitochondrial inner membrane.</text>
</comment>
<evidence type="ECO:0000256" key="9">
    <source>
        <dbReference type="ARBA" id="ARBA00022989"/>
    </source>
</evidence>
<dbReference type="AlphaFoldDB" id="A0A5S6QUF8"/>
<evidence type="ECO:0000256" key="5">
    <source>
        <dbReference type="ARBA" id="ARBA00022692"/>
    </source>
</evidence>
<evidence type="ECO:0000256" key="4">
    <source>
        <dbReference type="ARBA" id="ARBA00022448"/>
    </source>
</evidence>
<dbReference type="PANTHER" id="PTHR12210">
    <property type="entry name" value="DULLARD PROTEIN PHOSPHATASE"/>
    <property type="match status" value="1"/>
</dbReference>
<evidence type="ECO:0000256" key="3">
    <source>
        <dbReference type="ARBA" id="ARBA00006344"/>
    </source>
</evidence>
<sequence length="364" mass="41905">MLFIRSLLSVRSEVVLVCSNGTSHFLRQFHSVARSRVRTSLFRQLRFPAKLPTVLQVRKFASIAKDDLKKEHVAKVQRSTRIGLACMLIAFSGVATFVVVRWGAPPTDTLGNRLEDEFSHLPFLKQRLLRSWKECRLFEQYIKEPSREKLLPEQLKEPFYQPPITLVVELSGVLVHPEWTYQTGWRFKKRPGVEHFIQQVGYPHFELVIFTHESGLTAHPIVESLDPSGLAMYRLYRDATKYLKGEHVKDLSCLNRDLSKVILIDWNPKACQLQPENTLLVPKWDGSDHDADLVDLAAMLTAIAAGDVADVRPILEYYSAMDNPVEEFRKRRRLLMEGEVRSETHKDESMAAQYARRFFGLGRS</sequence>
<evidence type="ECO:0000313" key="15">
    <source>
        <dbReference type="Proteomes" id="UP000046395"/>
    </source>
</evidence>
<dbReference type="InterPro" id="IPR023214">
    <property type="entry name" value="HAD_sf"/>
</dbReference>
<proteinExistence type="inferred from homology"/>
<evidence type="ECO:0000256" key="11">
    <source>
        <dbReference type="ARBA" id="ARBA00023128"/>
    </source>
</evidence>
<dbReference type="PROSITE" id="PS50969">
    <property type="entry name" value="FCP1"/>
    <property type="match status" value="1"/>
</dbReference>
<keyword evidence="11 13" id="KW-0496">Mitochondrion</keyword>
<keyword evidence="10 13" id="KW-0811">Translocation</keyword>
<comment type="subunit">
    <text evidence="13">Component of the TIM23 complex.</text>
</comment>
<accession>A0A5S6QUF8</accession>
<dbReference type="InterPro" id="IPR050365">
    <property type="entry name" value="TIM50"/>
</dbReference>
<reference evidence="15" key="2">
    <citation type="submission" date="2014-03" db="EMBL/GenBank/DDBJ databases">
        <title>The whipworm genome and dual-species transcriptomics of an intimate host-pathogen interaction.</title>
        <authorList>
            <person name="Foth B.J."/>
            <person name="Tsai I.J."/>
            <person name="Reid A.J."/>
            <person name="Bancroft A.J."/>
            <person name="Nichol S."/>
            <person name="Tracey A."/>
            <person name="Holroyd N."/>
            <person name="Cotton J.A."/>
            <person name="Stanley E.J."/>
            <person name="Zarowiecki M."/>
            <person name="Liu J.Z."/>
            <person name="Huckvale T."/>
            <person name="Cooper P.J."/>
            <person name="Grencis R.K."/>
            <person name="Berriman M."/>
        </authorList>
    </citation>
    <scope>NUCLEOTIDE SEQUENCE [LARGE SCALE GENOMIC DNA]</scope>
    <source>
        <strain evidence="15">Edinburgh</strain>
    </source>
</reference>
<dbReference type="WBParaSite" id="TMUE_3000011036.1">
    <property type="protein sequence ID" value="TMUE_3000011036.1"/>
    <property type="gene ID" value="WBGene00284938"/>
</dbReference>
<dbReference type="STRING" id="70415.A0A5S6QUF8"/>
<evidence type="ECO:0000259" key="14">
    <source>
        <dbReference type="PROSITE" id="PS50969"/>
    </source>
</evidence>
<dbReference type="Gene3D" id="3.40.50.1000">
    <property type="entry name" value="HAD superfamily/HAD-like"/>
    <property type="match status" value="1"/>
</dbReference>
<dbReference type="GO" id="GO:0005744">
    <property type="term" value="C:TIM23 mitochondrial import inner membrane translocase complex"/>
    <property type="evidence" value="ECO:0007669"/>
    <property type="project" value="UniProtKB-UniRule"/>
</dbReference>
<dbReference type="SMART" id="SM00577">
    <property type="entry name" value="CPDc"/>
    <property type="match status" value="1"/>
</dbReference>
<keyword evidence="5 13" id="KW-0812">Transmembrane</keyword>
<evidence type="ECO:0000256" key="1">
    <source>
        <dbReference type="ARBA" id="ARBA00002959"/>
    </source>
</evidence>
<organism evidence="15 16">
    <name type="scientific">Trichuris muris</name>
    <name type="common">Mouse whipworm</name>
    <dbReference type="NCBI Taxonomy" id="70415"/>
    <lineage>
        <taxon>Eukaryota</taxon>
        <taxon>Metazoa</taxon>
        <taxon>Ecdysozoa</taxon>
        <taxon>Nematoda</taxon>
        <taxon>Enoplea</taxon>
        <taxon>Dorylaimia</taxon>
        <taxon>Trichinellida</taxon>
        <taxon>Trichuridae</taxon>
        <taxon>Trichuris</taxon>
    </lineage>
</organism>